<keyword evidence="3" id="KW-1185">Reference proteome</keyword>
<comment type="caution">
    <text evidence="2">The sequence shown here is derived from an EMBL/GenBank/DDBJ whole genome shotgun (WGS) entry which is preliminary data.</text>
</comment>
<reference evidence="2 3" key="1">
    <citation type="submission" date="2024-03" db="EMBL/GenBank/DDBJ databases">
        <authorList>
            <person name="Martinez-Hernandez J."/>
        </authorList>
    </citation>
    <scope>NUCLEOTIDE SEQUENCE [LARGE SCALE GENOMIC DNA]</scope>
</reference>
<dbReference type="EMBL" id="CAXHTB010000020">
    <property type="protein sequence ID" value="CAL0327419.1"/>
    <property type="molecule type" value="Genomic_DNA"/>
</dbReference>
<evidence type="ECO:0000313" key="3">
    <source>
        <dbReference type="Proteomes" id="UP001497480"/>
    </source>
</evidence>
<dbReference type="AlphaFoldDB" id="A0AAV1Y2R2"/>
<protein>
    <submittedName>
        <fullName evidence="2">Uncharacterized protein</fullName>
    </submittedName>
</protein>
<proteinExistence type="predicted"/>
<name>A0AAV1Y2R2_LUPLU</name>
<dbReference type="Proteomes" id="UP001497480">
    <property type="component" value="Unassembled WGS sequence"/>
</dbReference>
<feature type="region of interest" description="Disordered" evidence="1">
    <location>
        <begin position="1"/>
        <end position="20"/>
    </location>
</feature>
<sequence length="191" mass="21067">MESARVLRKSSSQEEDLMARSTKVKTIDEYEMESAPMVPFEDSDALEGGNKVSYPEMHFSFPPGTNDTPVLEDEDDAIENSWYKEVEEDKPFDACPEIQVTKDEFDTWCKPWKHALVVKLLGINLPMRVMESSADNASASPAVPNSGSTIVVSTVVNPKNSGAGECPKEINVPEGINSPPNDEVFGPWMLV</sequence>
<feature type="region of interest" description="Disordered" evidence="1">
    <location>
        <begin position="38"/>
        <end position="69"/>
    </location>
</feature>
<evidence type="ECO:0000313" key="2">
    <source>
        <dbReference type="EMBL" id="CAL0327419.1"/>
    </source>
</evidence>
<organism evidence="2 3">
    <name type="scientific">Lupinus luteus</name>
    <name type="common">European yellow lupine</name>
    <dbReference type="NCBI Taxonomy" id="3873"/>
    <lineage>
        <taxon>Eukaryota</taxon>
        <taxon>Viridiplantae</taxon>
        <taxon>Streptophyta</taxon>
        <taxon>Embryophyta</taxon>
        <taxon>Tracheophyta</taxon>
        <taxon>Spermatophyta</taxon>
        <taxon>Magnoliopsida</taxon>
        <taxon>eudicotyledons</taxon>
        <taxon>Gunneridae</taxon>
        <taxon>Pentapetalae</taxon>
        <taxon>rosids</taxon>
        <taxon>fabids</taxon>
        <taxon>Fabales</taxon>
        <taxon>Fabaceae</taxon>
        <taxon>Papilionoideae</taxon>
        <taxon>50 kb inversion clade</taxon>
        <taxon>genistoids sensu lato</taxon>
        <taxon>core genistoids</taxon>
        <taxon>Genisteae</taxon>
        <taxon>Lupinus</taxon>
    </lineage>
</organism>
<accession>A0AAV1Y2R2</accession>
<evidence type="ECO:0000256" key="1">
    <source>
        <dbReference type="SAM" id="MobiDB-lite"/>
    </source>
</evidence>
<gene>
    <name evidence="2" type="ORF">LLUT_LOCUS28479</name>
</gene>